<keyword evidence="1" id="KW-1133">Transmembrane helix</keyword>
<feature type="transmembrane region" description="Helical" evidence="1">
    <location>
        <begin position="68"/>
        <end position="86"/>
    </location>
</feature>
<dbReference type="EMBL" id="BAABKB010000001">
    <property type="protein sequence ID" value="GAA4993572.1"/>
    <property type="molecule type" value="Genomic_DNA"/>
</dbReference>
<reference evidence="3" key="1">
    <citation type="journal article" date="2019" name="Int. J. Syst. Evol. Microbiol.">
        <title>The Global Catalogue of Microorganisms (GCM) 10K type strain sequencing project: providing services to taxonomists for standard genome sequencing and annotation.</title>
        <authorList>
            <consortium name="The Broad Institute Genomics Platform"/>
            <consortium name="The Broad Institute Genome Sequencing Center for Infectious Disease"/>
            <person name="Wu L."/>
            <person name="Ma J."/>
        </authorList>
    </citation>
    <scope>NUCLEOTIDE SEQUENCE [LARGE SCALE GENOMIC DNA]</scope>
    <source>
        <strain evidence="3">JCM 18409</strain>
    </source>
</reference>
<keyword evidence="1" id="KW-0472">Membrane</keyword>
<feature type="transmembrane region" description="Helical" evidence="1">
    <location>
        <begin position="98"/>
        <end position="120"/>
    </location>
</feature>
<comment type="caution">
    <text evidence="2">The sequence shown here is derived from an EMBL/GenBank/DDBJ whole genome shotgun (WGS) entry which is preliminary data.</text>
</comment>
<dbReference type="NCBIfam" id="NF038065">
    <property type="entry name" value="Pr6Pr"/>
    <property type="match status" value="1"/>
</dbReference>
<feature type="transmembrane region" description="Helical" evidence="1">
    <location>
        <begin position="43"/>
        <end position="62"/>
    </location>
</feature>
<sequence length="254" mass="27247">MTAPIPRDIPDLPAIPGIAPPITSSFVPATAVVAPTRRPRATAFRIFVALVAAAGVAIDLLAGSALHVLAYFTIQANILVAVTFAVSARRAWAARRPLSGAVTGATLLYIVTTGLVYHLLLADRPGGFSMTGEAGAPTGWPWVADQLLHTVTPIVVIADWLLLTHPGRMALRHAVTWVLYPLFYLLFSLIRGAMLAPGTPDRYLYPFVDVDRHGYVGILGNTAILGLGFYVLALVTIAVDHLRPDPVRPRARRP</sequence>
<evidence type="ECO:0000313" key="3">
    <source>
        <dbReference type="Proteomes" id="UP001501759"/>
    </source>
</evidence>
<evidence type="ECO:0000313" key="2">
    <source>
        <dbReference type="EMBL" id="GAA4993572.1"/>
    </source>
</evidence>
<feature type="transmembrane region" description="Helical" evidence="1">
    <location>
        <begin position="140"/>
        <end position="162"/>
    </location>
</feature>
<protein>
    <submittedName>
        <fullName evidence="2">Pr6Pr family membrane protein</fullName>
    </submittedName>
</protein>
<evidence type="ECO:0000256" key="1">
    <source>
        <dbReference type="SAM" id="Phobius"/>
    </source>
</evidence>
<name>A0ABP9IB27_9ACTN</name>
<dbReference type="Proteomes" id="UP001501759">
    <property type="component" value="Unassembled WGS sequence"/>
</dbReference>
<organism evidence="2 3">
    <name type="scientific">Streptomyces siamensis</name>
    <dbReference type="NCBI Taxonomy" id="1274986"/>
    <lineage>
        <taxon>Bacteria</taxon>
        <taxon>Bacillati</taxon>
        <taxon>Actinomycetota</taxon>
        <taxon>Actinomycetes</taxon>
        <taxon>Kitasatosporales</taxon>
        <taxon>Streptomycetaceae</taxon>
        <taxon>Streptomyces</taxon>
    </lineage>
</organism>
<proteinExistence type="predicted"/>
<keyword evidence="3" id="KW-1185">Reference proteome</keyword>
<accession>A0ABP9IB27</accession>
<feature type="transmembrane region" description="Helical" evidence="1">
    <location>
        <begin position="214"/>
        <end position="239"/>
    </location>
</feature>
<feature type="transmembrane region" description="Helical" evidence="1">
    <location>
        <begin position="174"/>
        <end position="194"/>
    </location>
</feature>
<dbReference type="InterPro" id="IPR049713">
    <property type="entry name" value="Pr6Pr-like"/>
</dbReference>
<keyword evidence="1" id="KW-0812">Transmembrane</keyword>
<gene>
    <name evidence="2" type="ORF">GCM10023335_01470</name>
</gene>